<evidence type="ECO:0000256" key="1">
    <source>
        <dbReference type="SAM" id="MobiDB-lite"/>
    </source>
</evidence>
<gene>
    <name evidence="2" type="ORF">NLI96_g5941</name>
</gene>
<evidence type="ECO:0000313" key="2">
    <source>
        <dbReference type="EMBL" id="KAJ3484000.1"/>
    </source>
</evidence>
<comment type="caution">
    <text evidence="2">The sequence shown here is derived from an EMBL/GenBank/DDBJ whole genome shotgun (WGS) entry which is preliminary data.</text>
</comment>
<name>A0AAD5V214_9APHY</name>
<keyword evidence="3" id="KW-1185">Reference proteome</keyword>
<sequence length="512" mass="57798">MSPTPISQDVVNQIIDFLDEDKESLSVTSIVSRGWVHVSRCHLFRRISIIRPRGSFPFDFLTFLQANPHIAIHINQLRLQGDIDDDAFPQLLDALPNLSVLSISDSFSPLRKVTSAEEKRYQIAYLYLDVASIEREIDDPGSQIRTPPFPPFPPMPVPPLPNNDNIDDDRWLGVPDWIRNLAAIHGLQERLVQVLAGNQPHLNAGFQGIGGNGGFNFALEADPDEEARFQARQKRAYNDAVRMHNLLSVFSSIHTLDVSVFGFWNFTTSQLLEIVPDHLMGKLAVTSFRAFHSTSQSFIECFNRILDLSTLEELLLRSDAYPACPSLRNLMESSPNLSNIGFDFGNNFGDDDDMSSPIGLQKCPSLRSLFIQPECATTSGLHDVGTSFYDWSSIRAILDEDLSGLRQLYIQIFSLAVPPGEVYESLVSIDWEWLEEKILVNMPDLISVEFSFDVSQKRTDDHATTKQDLDNFILERLPRARRKGLVKIGKPDKMFDPWGTFGKYDLISHGEE</sequence>
<proteinExistence type="predicted"/>
<accession>A0AAD5V214</accession>
<organism evidence="2 3">
    <name type="scientific">Meripilus lineatus</name>
    <dbReference type="NCBI Taxonomy" id="2056292"/>
    <lineage>
        <taxon>Eukaryota</taxon>
        <taxon>Fungi</taxon>
        <taxon>Dikarya</taxon>
        <taxon>Basidiomycota</taxon>
        <taxon>Agaricomycotina</taxon>
        <taxon>Agaricomycetes</taxon>
        <taxon>Polyporales</taxon>
        <taxon>Meripilaceae</taxon>
        <taxon>Meripilus</taxon>
    </lineage>
</organism>
<dbReference type="Proteomes" id="UP001212997">
    <property type="component" value="Unassembled WGS sequence"/>
</dbReference>
<dbReference type="SUPFAM" id="SSF52047">
    <property type="entry name" value="RNI-like"/>
    <property type="match status" value="1"/>
</dbReference>
<protein>
    <recommendedName>
        <fullName evidence="4">F-box domain-containing protein</fullName>
    </recommendedName>
</protein>
<evidence type="ECO:0000313" key="3">
    <source>
        <dbReference type="Proteomes" id="UP001212997"/>
    </source>
</evidence>
<dbReference type="AlphaFoldDB" id="A0AAD5V214"/>
<feature type="compositionally biased region" description="Pro residues" evidence="1">
    <location>
        <begin position="147"/>
        <end position="161"/>
    </location>
</feature>
<reference evidence="2" key="1">
    <citation type="submission" date="2022-07" db="EMBL/GenBank/DDBJ databases">
        <title>Genome Sequence of Physisporinus lineatus.</title>
        <authorList>
            <person name="Buettner E."/>
        </authorList>
    </citation>
    <scope>NUCLEOTIDE SEQUENCE</scope>
    <source>
        <strain evidence="2">VT162</strain>
    </source>
</reference>
<feature type="region of interest" description="Disordered" evidence="1">
    <location>
        <begin position="139"/>
        <end position="164"/>
    </location>
</feature>
<dbReference type="EMBL" id="JANAWD010000205">
    <property type="protein sequence ID" value="KAJ3484000.1"/>
    <property type="molecule type" value="Genomic_DNA"/>
</dbReference>
<evidence type="ECO:0008006" key="4">
    <source>
        <dbReference type="Google" id="ProtNLM"/>
    </source>
</evidence>